<evidence type="ECO:0000259" key="1">
    <source>
        <dbReference type="Pfam" id="PF01521"/>
    </source>
</evidence>
<dbReference type="InterPro" id="IPR035903">
    <property type="entry name" value="HesB-like_dom_sf"/>
</dbReference>
<dbReference type="RefSeq" id="WP_095655766.1">
    <property type="nucleotide sequence ID" value="NZ_NPOA01000007.1"/>
</dbReference>
<dbReference type="Proteomes" id="UP000218887">
    <property type="component" value="Unassembled WGS sequence"/>
</dbReference>
<name>A0A2A2IEQ4_9BACI</name>
<dbReference type="InterPro" id="IPR000361">
    <property type="entry name" value="ATAP_core_dom"/>
</dbReference>
<dbReference type="Pfam" id="PF01521">
    <property type="entry name" value="Fe-S_biosyn"/>
    <property type="match status" value="1"/>
</dbReference>
<gene>
    <name evidence="2" type="ORF">CIL05_11915</name>
</gene>
<dbReference type="Gene3D" id="2.60.300.12">
    <property type="entry name" value="HesB-like domain"/>
    <property type="match status" value="1"/>
</dbReference>
<keyword evidence="3" id="KW-1185">Reference proteome</keyword>
<feature type="domain" description="Core" evidence="1">
    <location>
        <begin position="1"/>
        <end position="97"/>
    </location>
</feature>
<reference evidence="2 3" key="1">
    <citation type="submission" date="2017-08" db="EMBL/GenBank/DDBJ databases">
        <title>Virgibacillus indicus sp. nov. and Virgibacillus profoundi sp. nov, two moderately halophilic bacteria isolated from marine sediment by using the Microfluidic Streak Plate.</title>
        <authorList>
            <person name="Xu B."/>
            <person name="Hu B."/>
            <person name="Wang J."/>
            <person name="Zhu Y."/>
            <person name="Huang L."/>
            <person name="Du W."/>
            <person name="Huang Y."/>
        </authorList>
    </citation>
    <scope>NUCLEOTIDE SEQUENCE [LARGE SCALE GENOMIC DNA]</scope>
    <source>
        <strain evidence="2 3">IO3-P3-H5</strain>
    </source>
</reference>
<evidence type="ECO:0000313" key="2">
    <source>
        <dbReference type="EMBL" id="PAV29563.1"/>
    </source>
</evidence>
<dbReference type="OrthoDB" id="2361087at2"/>
<proteinExistence type="predicted"/>
<dbReference type="SUPFAM" id="SSF89360">
    <property type="entry name" value="HesB-like domain"/>
    <property type="match status" value="1"/>
</dbReference>
<dbReference type="AlphaFoldDB" id="A0A2A2IEQ4"/>
<comment type="caution">
    <text evidence="2">The sequence shown here is derived from an EMBL/GenBank/DDBJ whole genome shotgun (WGS) entry which is preliminary data.</text>
</comment>
<sequence>MHLTITPEAKVLLDRLNTDNNHYLVLWYDTEGCGCGVNGIPTIRFTNEKDPLDIKVENEVYPILIHKQQATFFAEDMKLDVKGEMFRLSSPEGILNPFISAQSVCVV</sequence>
<evidence type="ECO:0000313" key="3">
    <source>
        <dbReference type="Proteomes" id="UP000218887"/>
    </source>
</evidence>
<dbReference type="EMBL" id="NPOA01000007">
    <property type="protein sequence ID" value="PAV29563.1"/>
    <property type="molecule type" value="Genomic_DNA"/>
</dbReference>
<protein>
    <recommendedName>
        <fullName evidence="1">Core domain-containing protein</fullName>
    </recommendedName>
</protein>
<accession>A0A2A2IEQ4</accession>
<organism evidence="2 3">
    <name type="scientific">Virgibacillus profundi</name>
    <dbReference type="NCBI Taxonomy" id="2024555"/>
    <lineage>
        <taxon>Bacteria</taxon>
        <taxon>Bacillati</taxon>
        <taxon>Bacillota</taxon>
        <taxon>Bacilli</taxon>
        <taxon>Bacillales</taxon>
        <taxon>Bacillaceae</taxon>
        <taxon>Virgibacillus</taxon>
    </lineage>
</organism>